<evidence type="ECO:0000313" key="1">
    <source>
        <dbReference type="EMBL" id="MCI96058.1"/>
    </source>
</evidence>
<name>A0A392W5X4_9FABA</name>
<accession>A0A392W5X4</accession>
<feature type="non-terminal residue" evidence="1">
    <location>
        <position position="30"/>
    </location>
</feature>
<reference evidence="1 2" key="1">
    <citation type="journal article" date="2018" name="Front. Plant Sci.">
        <title>Red Clover (Trifolium pratense) and Zigzag Clover (T. medium) - A Picture of Genomic Similarities and Differences.</title>
        <authorList>
            <person name="Dluhosova J."/>
            <person name="Istvanek J."/>
            <person name="Nedelnik J."/>
            <person name="Repkova J."/>
        </authorList>
    </citation>
    <scope>NUCLEOTIDE SEQUENCE [LARGE SCALE GENOMIC DNA]</scope>
    <source>
        <strain evidence="2">cv. 10/8</strain>
        <tissue evidence="1">Leaf</tissue>
    </source>
</reference>
<proteinExistence type="predicted"/>
<dbReference type="AlphaFoldDB" id="A0A392W5X4"/>
<protein>
    <submittedName>
        <fullName evidence="1">Uncharacterized protein</fullName>
    </submittedName>
</protein>
<dbReference type="Proteomes" id="UP000265520">
    <property type="component" value="Unassembled WGS sequence"/>
</dbReference>
<sequence>MSLSGARWFRVGRRTIGKLFLLEFGQIDRL</sequence>
<dbReference type="EMBL" id="LXQA011404750">
    <property type="protein sequence ID" value="MCI96058.1"/>
    <property type="molecule type" value="Genomic_DNA"/>
</dbReference>
<evidence type="ECO:0000313" key="2">
    <source>
        <dbReference type="Proteomes" id="UP000265520"/>
    </source>
</evidence>
<organism evidence="1 2">
    <name type="scientific">Trifolium medium</name>
    <dbReference type="NCBI Taxonomy" id="97028"/>
    <lineage>
        <taxon>Eukaryota</taxon>
        <taxon>Viridiplantae</taxon>
        <taxon>Streptophyta</taxon>
        <taxon>Embryophyta</taxon>
        <taxon>Tracheophyta</taxon>
        <taxon>Spermatophyta</taxon>
        <taxon>Magnoliopsida</taxon>
        <taxon>eudicotyledons</taxon>
        <taxon>Gunneridae</taxon>
        <taxon>Pentapetalae</taxon>
        <taxon>rosids</taxon>
        <taxon>fabids</taxon>
        <taxon>Fabales</taxon>
        <taxon>Fabaceae</taxon>
        <taxon>Papilionoideae</taxon>
        <taxon>50 kb inversion clade</taxon>
        <taxon>NPAAA clade</taxon>
        <taxon>Hologalegina</taxon>
        <taxon>IRL clade</taxon>
        <taxon>Trifolieae</taxon>
        <taxon>Trifolium</taxon>
    </lineage>
</organism>
<comment type="caution">
    <text evidence="1">The sequence shown here is derived from an EMBL/GenBank/DDBJ whole genome shotgun (WGS) entry which is preliminary data.</text>
</comment>
<keyword evidence="2" id="KW-1185">Reference proteome</keyword>